<dbReference type="GO" id="GO:0016887">
    <property type="term" value="F:ATP hydrolysis activity"/>
    <property type="evidence" value="ECO:0007669"/>
    <property type="project" value="InterPro"/>
</dbReference>
<dbReference type="PANTHER" id="PTHR12169:SF6">
    <property type="entry name" value="AFG1-LIKE ATPASE"/>
    <property type="match status" value="1"/>
</dbReference>
<dbReference type="Gene3D" id="3.40.50.300">
    <property type="entry name" value="P-loop containing nucleotide triphosphate hydrolases"/>
    <property type="match status" value="1"/>
</dbReference>
<keyword evidence="3" id="KW-0067">ATP-binding</keyword>
<keyword evidence="5" id="KW-1185">Reference proteome</keyword>
<dbReference type="PANTHER" id="PTHR12169">
    <property type="entry name" value="ATPASE N2B"/>
    <property type="match status" value="1"/>
</dbReference>
<dbReference type="Pfam" id="PF03969">
    <property type="entry name" value="AFG1_ATPase"/>
    <property type="match status" value="1"/>
</dbReference>
<organism evidence="4 5">
    <name type="scientific">Trichomonascus ciferrii</name>
    <dbReference type="NCBI Taxonomy" id="44093"/>
    <lineage>
        <taxon>Eukaryota</taxon>
        <taxon>Fungi</taxon>
        <taxon>Dikarya</taxon>
        <taxon>Ascomycota</taxon>
        <taxon>Saccharomycotina</taxon>
        <taxon>Dipodascomycetes</taxon>
        <taxon>Dipodascales</taxon>
        <taxon>Trichomonascaceae</taxon>
        <taxon>Trichomonascus</taxon>
        <taxon>Trichomonascus ciferrii complex</taxon>
    </lineage>
</organism>
<dbReference type="GO" id="GO:0005524">
    <property type="term" value="F:ATP binding"/>
    <property type="evidence" value="ECO:0007669"/>
    <property type="project" value="UniProtKB-KW"/>
</dbReference>
<evidence type="ECO:0000256" key="2">
    <source>
        <dbReference type="ARBA" id="ARBA00022741"/>
    </source>
</evidence>
<gene>
    <name evidence="4" type="ORF">TRICI_003765</name>
</gene>
<sequence length="446" mass="51196">MFAVRRAAARAHSLWNVRNASTRAPLSQYDFLVEQGRIRNDPYQRSVLASLEHLHADLREYQPPEVGNSSKKSSLSGLLGKLMKNNNNRSREKLPKGIYLYGDVGCGKTMLMDMFYTTVPDHLTKKRIHFHAFMQDVHKRAHRLRVEHGAEFDPSGRIADEIADESNVLCFDEFQVTDVADAMILRKIIDILLSPSHGTVLFITSNRAPDELYMNGIQRQSFIPCIELLKSQNEIIYLESPTDYRKLARESMGTYFFPPDGKTLDDVRERAYAHAENWFRAFADNAADVEYDHKLYIWGRPIEVPKCIPHKVAQFTFQDLFQKPLSAADYLEITRSFPAFVVTDIPLLSIREADVTRRFITFLDAAYDSRAKLAVTAQRPFEHLFNSSIPGLKIEEMVNDVDPDADFLLSSNLFTGEEEKFAFARALSRLKQMASKEWHETPIHEQ</sequence>
<name>A0A642V829_9ASCO</name>
<evidence type="ECO:0008006" key="6">
    <source>
        <dbReference type="Google" id="ProtNLM"/>
    </source>
</evidence>
<dbReference type="GO" id="GO:0005739">
    <property type="term" value="C:mitochondrion"/>
    <property type="evidence" value="ECO:0007669"/>
    <property type="project" value="TreeGrafter"/>
</dbReference>
<comment type="similarity">
    <text evidence="1">Belongs to the AFG1 ATPase family.</text>
</comment>
<evidence type="ECO:0000313" key="4">
    <source>
        <dbReference type="EMBL" id="KAA8911607.1"/>
    </source>
</evidence>
<dbReference type="VEuPathDB" id="FungiDB:TRICI_003765"/>
<comment type="caution">
    <text evidence="4">The sequence shown here is derived from an EMBL/GenBank/DDBJ whole genome shotgun (WGS) entry which is preliminary data.</text>
</comment>
<dbReference type="AlphaFoldDB" id="A0A642V829"/>
<dbReference type="GO" id="GO:0006515">
    <property type="term" value="P:protein quality control for misfolded or incompletely synthesized proteins"/>
    <property type="evidence" value="ECO:0007669"/>
    <property type="project" value="TreeGrafter"/>
</dbReference>
<dbReference type="NCBIfam" id="NF040713">
    <property type="entry name" value="ZapE"/>
    <property type="match status" value="1"/>
</dbReference>
<keyword evidence="2" id="KW-0547">Nucleotide-binding</keyword>
<protein>
    <recommendedName>
        <fullName evidence="6">AAA+ ATPase domain-containing protein</fullName>
    </recommendedName>
</protein>
<dbReference type="Proteomes" id="UP000761534">
    <property type="component" value="Unassembled WGS sequence"/>
</dbReference>
<dbReference type="InterPro" id="IPR027417">
    <property type="entry name" value="P-loop_NTPase"/>
</dbReference>
<evidence type="ECO:0000256" key="1">
    <source>
        <dbReference type="ARBA" id="ARBA00010322"/>
    </source>
</evidence>
<evidence type="ECO:0000256" key="3">
    <source>
        <dbReference type="ARBA" id="ARBA00022840"/>
    </source>
</evidence>
<accession>A0A642V829</accession>
<dbReference type="OrthoDB" id="548867at2759"/>
<evidence type="ECO:0000313" key="5">
    <source>
        <dbReference type="Proteomes" id="UP000761534"/>
    </source>
</evidence>
<proteinExistence type="inferred from homology"/>
<dbReference type="EMBL" id="SWFS01000277">
    <property type="protein sequence ID" value="KAA8911607.1"/>
    <property type="molecule type" value="Genomic_DNA"/>
</dbReference>
<dbReference type="SUPFAM" id="SSF52540">
    <property type="entry name" value="P-loop containing nucleoside triphosphate hydrolases"/>
    <property type="match status" value="1"/>
</dbReference>
<reference evidence="4" key="1">
    <citation type="journal article" date="2019" name="G3 (Bethesda)">
        <title>Genome Assemblies of Two Rare Opportunistic Yeast Pathogens: Diutina rugosa (syn. Candida rugosa) and Trichomonascus ciferrii (syn. Candida ciferrii).</title>
        <authorList>
            <person name="Mixao V."/>
            <person name="Saus E."/>
            <person name="Hansen A.P."/>
            <person name="Lass-Florl C."/>
            <person name="Gabaldon T."/>
        </authorList>
    </citation>
    <scope>NUCLEOTIDE SEQUENCE</scope>
    <source>
        <strain evidence="4">CBS 4856</strain>
    </source>
</reference>
<dbReference type="InterPro" id="IPR005654">
    <property type="entry name" value="ATPase_AFG1-like"/>
</dbReference>